<dbReference type="PROSITE" id="PS50906">
    <property type="entry name" value="NIT"/>
    <property type="match status" value="1"/>
</dbReference>
<reference evidence="9 10" key="2">
    <citation type="submission" date="2020-03" db="EMBL/GenBank/DDBJ databases">
        <authorList>
            <person name="Ichikawa N."/>
            <person name="Kimura A."/>
            <person name="Kitahashi Y."/>
            <person name="Uohara A."/>
        </authorList>
    </citation>
    <scope>NUCLEOTIDE SEQUENCE [LARGE SCALE GENOMIC DNA]</scope>
    <source>
        <strain evidence="9 10">NBRC 105367</strain>
    </source>
</reference>
<organism evidence="9 10">
    <name type="scientific">Phytohabitans suffuscus</name>
    <dbReference type="NCBI Taxonomy" id="624315"/>
    <lineage>
        <taxon>Bacteria</taxon>
        <taxon>Bacillati</taxon>
        <taxon>Actinomycetota</taxon>
        <taxon>Actinomycetes</taxon>
        <taxon>Micromonosporales</taxon>
        <taxon>Micromonosporaceae</taxon>
    </lineage>
</organism>
<dbReference type="KEGG" id="psuu:Psuf_045440"/>
<keyword evidence="3" id="KW-0597">Phosphoprotein</keyword>
<dbReference type="GO" id="GO:0000160">
    <property type="term" value="P:phosphorelay signal transduction system"/>
    <property type="evidence" value="ECO:0007669"/>
    <property type="project" value="TreeGrafter"/>
</dbReference>
<sequence length="970" mass="102546">MNTGNWSIRAKIIALVTVPLAALLALWIFSTTLTLGPALNLLSAQTLLDEVGRPGENLVAELQRERRLSLVYLAGKGDLPALGEQRNRTDAAVTEFRRRAGSPDLSDTGEGRLRGHLDQLFTSLELLPTGRGFIDRREMDQAGALGLYSGVVDNAFRVFEIIADVDDDDLNREARAITGLGRAREVLGQSDALLAGAFAAGRFANGEHAQLVQIIGAHRYLFAQALPALPDTERVAYQRMTEGEAFTQLRVLEDRVIAQGRDGQVAPITSAAWQSAYEPAVLQLREFELSSSDALADRATPVAVAVLLRLALAGLLGLAAIALSLLISLRVGRSLIRRLSGLRESAMDLADRRLPAVVARLRRGEEVDVAEEAPPLEYGSDEIGELGRAFTEAQRTAVQAAVDEATLRQGFNDVFLNIARRSQALLHRQLALLDSMERRSTDPDELENLFRVDHLATRMRRHAEDLVILAGAAPGRGWRNPIGAIDVIRGAVSEVEDYSRVAITKVEPADIAGRAVGDMIHLLAELIENATSYSPPETKVQVIGASVPNGYAIEIEDRGLGMTPEAIGEANRKLSRPPDFDPANSAQLGLFVVAQLGVRHGIKIQLRSSPYGGITAVVLVPPDLVAPPPEPAALPPAPANGETPRMRRARALAAVDSGPRRSLEAVARPVLVPAPAIDAEEATDASLSVGPDGLPKRVRQASLAPQLRGEPAGPLTLDRADPEPPPRSAEQARARMAALQAGTARGRRDADAIPISRREPGPVPLARRDPDEVPFAGRGPAAPVAEPDAGETQFLPLAVRPTRSLDPVPPPVEAEEPPTGPVPLARGTASPPPGAVVSPLPSDDAQETIDGLPQRRRAGGATGPSTRRSTSGGLPRRKLGDGPATGGDGDRPARGTGLEALRLRRSSGGDLPTRQPGVAGAETFPAGGAGPQPPAGANGHRESTGANGHGEPDGEAKRDQTPPAGPEGAE</sequence>
<dbReference type="InterPro" id="IPR036890">
    <property type="entry name" value="HATPase_C_sf"/>
</dbReference>
<name>A0A6F8YMS1_9ACTN</name>
<feature type="compositionally biased region" description="Basic and acidic residues" evidence="6">
    <location>
        <begin position="950"/>
        <end position="960"/>
    </location>
</feature>
<feature type="compositionally biased region" description="Basic and acidic residues" evidence="6">
    <location>
        <begin position="746"/>
        <end position="771"/>
    </location>
</feature>
<keyword evidence="7" id="KW-0472">Membrane</keyword>
<keyword evidence="5 9" id="KW-0418">Kinase</keyword>
<dbReference type="SUPFAM" id="SSF55874">
    <property type="entry name" value="ATPase domain of HSP90 chaperone/DNA topoisomerase II/histidine kinase"/>
    <property type="match status" value="1"/>
</dbReference>
<evidence type="ECO:0000256" key="2">
    <source>
        <dbReference type="ARBA" id="ARBA00012438"/>
    </source>
</evidence>
<evidence type="ECO:0000256" key="3">
    <source>
        <dbReference type="ARBA" id="ARBA00022553"/>
    </source>
</evidence>
<evidence type="ECO:0000259" key="8">
    <source>
        <dbReference type="PROSITE" id="PS50906"/>
    </source>
</evidence>
<evidence type="ECO:0000313" key="10">
    <source>
        <dbReference type="Proteomes" id="UP000503011"/>
    </source>
</evidence>
<proteinExistence type="predicted"/>
<dbReference type="EMBL" id="AP022871">
    <property type="protein sequence ID" value="BCB87231.1"/>
    <property type="molecule type" value="Genomic_DNA"/>
</dbReference>
<evidence type="ECO:0000313" key="9">
    <source>
        <dbReference type="EMBL" id="BCB87231.1"/>
    </source>
</evidence>
<dbReference type="GO" id="GO:0004673">
    <property type="term" value="F:protein histidine kinase activity"/>
    <property type="evidence" value="ECO:0007669"/>
    <property type="project" value="UniProtKB-EC"/>
</dbReference>
<feature type="domain" description="NIT" evidence="8">
    <location>
        <begin position="53"/>
        <end position="302"/>
    </location>
</feature>
<evidence type="ECO:0000256" key="5">
    <source>
        <dbReference type="ARBA" id="ARBA00022777"/>
    </source>
</evidence>
<feature type="transmembrane region" description="Helical" evidence="7">
    <location>
        <begin position="12"/>
        <end position="30"/>
    </location>
</feature>
<reference evidence="9 10" key="1">
    <citation type="submission" date="2020-03" db="EMBL/GenBank/DDBJ databases">
        <title>Whole genome shotgun sequence of Phytohabitans suffuscus NBRC 105367.</title>
        <authorList>
            <person name="Komaki H."/>
            <person name="Tamura T."/>
        </authorList>
    </citation>
    <scope>NUCLEOTIDE SEQUENCE [LARGE SCALE GENOMIC DNA]</scope>
    <source>
        <strain evidence="9 10">NBRC 105367</strain>
    </source>
</reference>
<feature type="region of interest" description="Disordered" evidence="6">
    <location>
        <begin position="701"/>
        <end position="970"/>
    </location>
</feature>
<evidence type="ECO:0000256" key="6">
    <source>
        <dbReference type="SAM" id="MobiDB-lite"/>
    </source>
</evidence>
<evidence type="ECO:0000256" key="4">
    <source>
        <dbReference type="ARBA" id="ARBA00022679"/>
    </source>
</evidence>
<dbReference type="Gene3D" id="3.30.565.10">
    <property type="entry name" value="Histidine kinase-like ATPase, C-terminal domain"/>
    <property type="match status" value="1"/>
</dbReference>
<dbReference type="GO" id="GO:0005886">
    <property type="term" value="C:plasma membrane"/>
    <property type="evidence" value="ECO:0007669"/>
    <property type="project" value="TreeGrafter"/>
</dbReference>
<dbReference type="InterPro" id="IPR013587">
    <property type="entry name" value="Nitrate/nitrite_sensing"/>
</dbReference>
<gene>
    <name evidence="9" type="ORF">Psuf_045440</name>
</gene>
<dbReference type="InterPro" id="IPR010910">
    <property type="entry name" value="Nitrate/nitrite_sensing_bac"/>
</dbReference>
<keyword evidence="4" id="KW-0808">Transferase</keyword>
<dbReference type="Gene3D" id="6.10.340.10">
    <property type="match status" value="1"/>
</dbReference>
<dbReference type="PANTHER" id="PTHR45436">
    <property type="entry name" value="SENSOR HISTIDINE KINASE YKOH"/>
    <property type="match status" value="1"/>
</dbReference>
<keyword evidence="7" id="KW-1133">Transmembrane helix</keyword>
<protein>
    <recommendedName>
        <fullName evidence="2">histidine kinase</fullName>
        <ecNumber evidence="2">2.7.13.3</ecNumber>
    </recommendedName>
</protein>
<dbReference type="PANTHER" id="PTHR45436:SF5">
    <property type="entry name" value="SENSOR HISTIDINE KINASE TRCS"/>
    <property type="match status" value="1"/>
</dbReference>
<dbReference type="Pfam" id="PF08376">
    <property type="entry name" value="NIT"/>
    <property type="match status" value="1"/>
</dbReference>
<dbReference type="AlphaFoldDB" id="A0A6F8YMS1"/>
<keyword evidence="7" id="KW-0812">Transmembrane</keyword>
<dbReference type="EC" id="2.7.13.3" evidence="2"/>
<accession>A0A6F8YMS1</accession>
<dbReference type="SMART" id="SM00387">
    <property type="entry name" value="HATPase_c"/>
    <property type="match status" value="1"/>
</dbReference>
<dbReference type="InterPro" id="IPR003594">
    <property type="entry name" value="HATPase_dom"/>
</dbReference>
<keyword evidence="10" id="KW-1185">Reference proteome</keyword>
<evidence type="ECO:0000256" key="1">
    <source>
        <dbReference type="ARBA" id="ARBA00000085"/>
    </source>
</evidence>
<dbReference type="InterPro" id="IPR050428">
    <property type="entry name" value="TCS_sensor_his_kinase"/>
</dbReference>
<dbReference type="Proteomes" id="UP000503011">
    <property type="component" value="Chromosome"/>
</dbReference>
<dbReference type="Pfam" id="PF02518">
    <property type="entry name" value="HATPase_c"/>
    <property type="match status" value="1"/>
</dbReference>
<evidence type="ECO:0000256" key="7">
    <source>
        <dbReference type="SAM" id="Phobius"/>
    </source>
</evidence>
<feature type="compositionally biased region" description="Polar residues" evidence="6">
    <location>
        <begin position="863"/>
        <end position="872"/>
    </location>
</feature>
<comment type="catalytic activity">
    <reaction evidence="1">
        <text>ATP + protein L-histidine = ADP + protein N-phospho-L-histidine.</text>
        <dbReference type="EC" id="2.7.13.3"/>
    </reaction>
</comment>